<reference evidence="4 5" key="1">
    <citation type="journal article" date="2019" name="Int. J. Syst. Evol. Microbiol.">
        <title>The Global Catalogue of Microorganisms (GCM) 10K type strain sequencing project: providing services to taxonomists for standard genome sequencing and annotation.</title>
        <authorList>
            <consortium name="The Broad Institute Genomics Platform"/>
            <consortium name="The Broad Institute Genome Sequencing Center for Infectious Disease"/>
            <person name="Wu L."/>
            <person name="Ma J."/>
        </authorList>
    </citation>
    <scope>NUCLEOTIDE SEQUENCE [LARGE SCALE GENOMIC DNA]</scope>
    <source>
        <strain evidence="4 5">CGMCC 1.10387</strain>
    </source>
</reference>
<protein>
    <submittedName>
        <fullName evidence="4">Prephenate dehydrogenase/arogenate dehydrogenase family protein</fullName>
    </submittedName>
</protein>
<evidence type="ECO:0000259" key="3">
    <source>
        <dbReference type="Pfam" id="PF02153"/>
    </source>
</evidence>
<keyword evidence="5" id="KW-1185">Reference proteome</keyword>
<dbReference type="RefSeq" id="WP_256307833.1">
    <property type="nucleotide sequence ID" value="NZ_JANHAW010000002.1"/>
</dbReference>
<comment type="caution">
    <text evidence="4">The sequence shown here is derived from an EMBL/GenBank/DDBJ whole genome shotgun (WGS) entry which is preliminary data.</text>
</comment>
<dbReference type="SUPFAM" id="SSF51735">
    <property type="entry name" value="NAD(P)-binding Rossmann-fold domains"/>
    <property type="match status" value="1"/>
</dbReference>
<dbReference type="PANTHER" id="PTHR21363">
    <property type="entry name" value="PREPHENATE DEHYDROGENASE"/>
    <property type="match status" value="1"/>
</dbReference>
<dbReference type="PANTHER" id="PTHR21363:SF0">
    <property type="entry name" value="PREPHENATE DEHYDROGENASE [NADP(+)]"/>
    <property type="match status" value="1"/>
</dbReference>
<dbReference type="Gene3D" id="3.40.50.720">
    <property type="entry name" value="NAD(P)-binding Rossmann-like Domain"/>
    <property type="match status" value="1"/>
</dbReference>
<dbReference type="Pfam" id="PF02153">
    <property type="entry name" value="PDH_N"/>
    <property type="match status" value="1"/>
</dbReference>
<dbReference type="InterPro" id="IPR008927">
    <property type="entry name" value="6-PGluconate_DH-like_C_sf"/>
</dbReference>
<evidence type="ECO:0000313" key="4">
    <source>
        <dbReference type="EMBL" id="MFD1684690.1"/>
    </source>
</evidence>
<dbReference type="InterPro" id="IPR050812">
    <property type="entry name" value="Preph/Arog_dehydrog"/>
</dbReference>
<accession>A0ABD6DTX9</accession>
<dbReference type="AlphaFoldDB" id="A0ABD6DTX9"/>
<dbReference type="EMBL" id="JBHUDP010000001">
    <property type="protein sequence ID" value="MFD1684690.1"/>
    <property type="molecule type" value="Genomic_DNA"/>
</dbReference>
<sequence>MEVLVVGAGAMGRWAGETLDAEFEVAFADRDPDAASAAADDTGGRVVALDTTATFDAVCIAVPITAARTAIESHADQASRAMFDVTGVMADPVTAMREHLPERERVSLHPLFAPENAPGNVAAVIDARGPVTEAALDAIDDAGNHVFETDPEEHDSAMETVQAGAHTAILAYALAAEDVREEFATPVSRALSDLVGTVTEGTPRVYREIQESFEGADAVAAAAKRIAEADGEAFERLYEEARGKRRRQGGPTDPGEASADDELTEGDAAEESTTGDDSTRGDRQ</sequence>
<evidence type="ECO:0000256" key="1">
    <source>
        <dbReference type="ARBA" id="ARBA00023002"/>
    </source>
</evidence>
<feature type="domain" description="Prephenate dehydrogenase nucleotide-binding" evidence="3">
    <location>
        <begin position="28"/>
        <end position="117"/>
    </location>
</feature>
<organism evidence="4 5">
    <name type="scientific">Halobellus litoreus</name>
    <dbReference type="NCBI Taxonomy" id="755310"/>
    <lineage>
        <taxon>Archaea</taxon>
        <taxon>Methanobacteriati</taxon>
        <taxon>Methanobacteriota</taxon>
        <taxon>Stenosarchaea group</taxon>
        <taxon>Halobacteria</taxon>
        <taxon>Halobacteriales</taxon>
        <taxon>Haloferacaceae</taxon>
        <taxon>Halobellus</taxon>
    </lineage>
</organism>
<dbReference type="InterPro" id="IPR036291">
    <property type="entry name" value="NAD(P)-bd_dom_sf"/>
</dbReference>
<keyword evidence="1" id="KW-0560">Oxidoreductase</keyword>
<evidence type="ECO:0000313" key="5">
    <source>
        <dbReference type="Proteomes" id="UP001597092"/>
    </source>
</evidence>
<feature type="compositionally biased region" description="Acidic residues" evidence="2">
    <location>
        <begin position="258"/>
        <end position="274"/>
    </location>
</feature>
<gene>
    <name evidence="4" type="ORF">ACFSAS_03585</name>
</gene>
<feature type="region of interest" description="Disordered" evidence="2">
    <location>
        <begin position="239"/>
        <end position="284"/>
    </location>
</feature>
<dbReference type="Proteomes" id="UP001597092">
    <property type="component" value="Unassembled WGS sequence"/>
</dbReference>
<dbReference type="SUPFAM" id="SSF48179">
    <property type="entry name" value="6-phosphogluconate dehydrogenase C-terminal domain-like"/>
    <property type="match status" value="1"/>
</dbReference>
<evidence type="ECO:0000256" key="2">
    <source>
        <dbReference type="SAM" id="MobiDB-lite"/>
    </source>
</evidence>
<name>A0ABD6DTX9_9EURY</name>
<dbReference type="InterPro" id="IPR046826">
    <property type="entry name" value="PDH_N"/>
</dbReference>
<proteinExistence type="predicted"/>
<dbReference type="GO" id="GO:0016491">
    <property type="term" value="F:oxidoreductase activity"/>
    <property type="evidence" value="ECO:0007669"/>
    <property type="project" value="UniProtKB-KW"/>
</dbReference>